<keyword evidence="1" id="KW-0472">Membrane</keyword>
<organism evidence="2">
    <name type="scientific">viral metagenome</name>
    <dbReference type="NCBI Taxonomy" id="1070528"/>
    <lineage>
        <taxon>unclassified sequences</taxon>
        <taxon>metagenomes</taxon>
        <taxon>organismal metagenomes</taxon>
    </lineage>
</organism>
<keyword evidence="1" id="KW-1133">Transmembrane helix</keyword>
<feature type="transmembrane region" description="Helical" evidence="1">
    <location>
        <begin position="25"/>
        <end position="45"/>
    </location>
</feature>
<keyword evidence="1" id="KW-0812">Transmembrane</keyword>
<evidence type="ECO:0000256" key="1">
    <source>
        <dbReference type="SAM" id="Phobius"/>
    </source>
</evidence>
<dbReference type="EMBL" id="MN739344">
    <property type="protein sequence ID" value="QHS99496.1"/>
    <property type="molecule type" value="Genomic_DNA"/>
</dbReference>
<name>A0A6C0C554_9ZZZZ</name>
<proteinExistence type="predicted"/>
<evidence type="ECO:0000313" key="2">
    <source>
        <dbReference type="EMBL" id="QHS99496.1"/>
    </source>
</evidence>
<dbReference type="AlphaFoldDB" id="A0A6C0C554"/>
<protein>
    <submittedName>
        <fullName evidence="2">Uncharacterized protein</fullName>
    </submittedName>
</protein>
<accession>A0A6C0C554</accession>
<reference evidence="2" key="1">
    <citation type="journal article" date="2020" name="Nature">
        <title>Giant virus diversity and host interactions through global metagenomics.</title>
        <authorList>
            <person name="Schulz F."/>
            <person name="Roux S."/>
            <person name="Paez-Espino D."/>
            <person name="Jungbluth S."/>
            <person name="Walsh D.A."/>
            <person name="Denef V.J."/>
            <person name="McMahon K.D."/>
            <person name="Konstantinidis K.T."/>
            <person name="Eloe-Fadrosh E.A."/>
            <person name="Kyrpides N.C."/>
            <person name="Woyke T."/>
        </authorList>
    </citation>
    <scope>NUCLEOTIDE SEQUENCE</scope>
    <source>
        <strain evidence="2">GVMAG-M-3300020187-37</strain>
    </source>
</reference>
<sequence>MFYFLFIIPVLGCLKNFVKYKQISLLLFLRTPFIYSIFYTFLNYFKYKNKIGLTIINERIFMFLYKIVKSLLVDNYHLKKIKYIKKYDIIYKSDKCLEKLED</sequence>